<dbReference type="SUPFAM" id="SSF111331">
    <property type="entry name" value="NAD kinase/diacylglycerol kinase-like"/>
    <property type="match status" value="1"/>
</dbReference>
<keyword evidence="3" id="KW-1185">Reference proteome</keyword>
<dbReference type="InterPro" id="IPR016064">
    <property type="entry name" value="NAD/diacylglycerol_kinase_sf"/>
</dbReference>
<dbReference type="Pfam" id="PF00781">
    <property type="entry name" value="DAGK_cat"/>
    <property type="match status" value="1"/>
</dbReference>
<dbReference type="GO" id="GO:0016301">
    <property type="term" value="F:kinase activity"/>
    <property type="evidence" value="ECO:0007669"/>
    <property type="project" value="InterPro"/>
</dbReference>
<accession>A0A9W9Z9Z2</accession>
<reference evidence="2" key="1">
    <citation type="submission" date="2023-01" db="EMBL/GenBank/DDBJ databases">
        <title>Genome assembly of the deep-sea coral Lophelia pertusa.</title>
        <authorList>
            <person name="Herrera S."/>
            <person name="Cordes E."/>
        </authorList>
    </citation>
    <scope>NUCLEOTIDE SEQUENCE</scope>
    <source>
        <strain evidence="2">USNM1676648</strain>
        <tissue evidence="2">Polyp</tissue>
    </source>
</reference>
<evidence type="ECO:0000313" key="3">
    <source>
        <dbReference type="Proteomes" id="UP001163046"/>
    </source>
</evidence>
<name>A0A9W9Z9Z2_9CNID</name>
<evidence type="ECO:0000259" key="1">
    <source>
        <dbReference type="Pfam" id="PF00781"/>
    </source>
</evidence>
<proteinExistence type="predicted"/>
<evidence type="ECO:0000313" key="2">
    <source>
        <dbReference type="EMBL" id="KAJ7377646.1"/>
    </source>
</evidence>
<organism evidence="2 3">
    <name type="scientific">Desmophyllum pertusum</name>
    <dbReference type="NCBI Taxonomy" id="174260"/>
    <lineage>
        <taxon>Eukaryota</taxon>
        <taxon>Metazoa</taxon>
        <taxon>Cnidaria</taxon>
        <taxon>Anthozoa</taxon>
        <taxon>Hexacorallia</taxon>
        <taxon>Scleractinia</taxon>
        <taxon>Caryophylliina</taxon>
        <taxon>Caryophylliidae</taxon>
        <taxon>Desmophyllum</taxon>
    </lineage>
</organism>
<dbReference type="AlphaFoldDB" id="A0A9W9Z9Z2"/>
<dbReference type="OrthoDB" id="530923at2759"/>
<sequence>MGRARLGVLPNCRSFYLRWGGMCWGDGIVHEVVNGLLEKSHGNVGIDLVDGTLPEKFNALPLNIRIGIIPAGSTEVIVYSAQAQMIL</sequence>
<feature type="domain" description="DAGKc" evidence="1">
    <location>
        <begin position="23"/>
        <end position="81"/>
    </location>
</feature>
<dbReference type="Gene3D" id="3.40.50.10330">
    <property type="entry name" value="Probable inorganic polyphosphate/atp-NAD kinase, domain 1"/>
    <property type="match status" value="1"/>
</dbReference>
<dbReference type="InterPro" id="IPR017438">
    <property type="entry name" value="ATP-NAD_kinase_N"/>
</dbReference>
<dbReference type="EMBL" id="MU826375">
    <property type="protein sequence ID" value="KAJ7377646.1"/>
    <property type="molecule type" value="Genomic_DNA"/>
</dbReference>
<dbReference type="Proteomes" id="UP001163046">
    <property type="component" value="Unassembled WGS sequence"/>
</dbReference>
<gene>
    <name evidence="2" type="ORF">OS493_027724</name>
</gene>
<protein>
    <recommendedName>
        <fullName evidence="1">DAGKc domain-containing protein</fullName>
    </recommendedName>
</protein>
<dbReference type="InterPro" id="IPR001206">
    <property type="entry name" value="Diacylglycerol_kinase_cat_dom"/>
</dbReference>
<comment type="caution">
    <text evidence="2">The sequence shown here is derived from an EMBL/GenBank/DDBJ whole genome shotgun (WGS) entry which is preliminary data.</text>
</comment>